<evidence type="ECO:0000313" key="2">
    <source>
        <dbReference type="EMBL" id="THG23659.1"/>
    </source>
</evidence>
<dbReference type="EMBL" id="SDRB02000227">
    <property type="protein sequence ID" value="THG23659.1"/>
    <property type="molecule type" value="Genomic_DNA"/>
</dbReference>
<dbReference type="InterPro" id="IPR043519">
    <property type="entry name" value="NT_sf"/>
</dbReference>
<dbReference type="Gene3D" id="3.30.460.10">
    <property type="entry name" value="Beta Polymerase, domain 2"/>
    <property type="match status" value="1"/>
</dbReference>
<sequence>MALSGSSPSVPKSNLGRFETRVVKHRVDDHHQRLDFSNQMVSKSSINDVWNLNWAERLRIAKGSLILNHAISNSNVLTLISVLRKKAKKRELKGSQKNKLVPEQIPALEELLRDVYVICRPKESDYYNRKDLVRIFNVIAKEIYGKSDDIPVVEQFGSFLMDIFSAKSDLDLSVNFSNNAVDFPKEKKIQTLRKFAKKLYALQRKGHVSSVHPILTAKVPILKIVDRGTGIECDISIENRDGIVKSQIVRLISSIDDRFQMLSFLVIKYFAIVLNLFRLSAA</sequence>
<keyword evidence="3" id="KW-1185">Reference proteome</keyword>
<accession>A0A4S4F2F1</accession>
<name>A0A4S4F2F1_CAMSN</name>
<dbReference type="SUPFAM" id="SSF81301">
    <property type="entry name" value="Nucleotidyltransferase"/>
    <property type="match status" value="1"/>
</dbReference>
<organism evidence="2 3">
    <name type="scientific">Camellia sinensis var. sinensis</name>
    <name type="common">China tea</name>
    <dbReference type="NCBI Taxonomy" id="542762"/>
    <lineage>
        <taxon>Eukaryota</taxon>
        <taxon>Viridiplantae</taxon>
        <taxon>Streptophyta</taxon>
        <taxon>Embryophyta</taxon>
        <taxon>Tracheophyta</taxon>
        <taxon>Spermatophyta</taxon>
        <taxon>Magnoliopsida</taxon>
        <taxon>eudicotyledons</taxon>
        <taxon>Gunneridae</taxon>
        <taxon>Pentapetalae</taxon>
        <taxon>asterids</taxon>
        <taxon>Ericales</taxon>
        <taxon>Theaceae</taxon>
        <taxon>Camellia</taxon>
    </lineage>
</organism>
<proteinExistence type="predicted"/>
<gene>
    <name evidence="2" type="ORF">TEA_013748</name>
</gene>
<dbReference type="Proteomes" id="UP000306102">
    <property type="component" value="Unassembled WGS sequence"/>
</dbReference>
<evidence type="ECO:0000313" key="3">
    <source>
        <dbReference type="Proteomes" id="UP000306102"/>
    </source>
</evidence>
<protein>
    <recommendedName>
        <fullName evidence="1">Poly(A) RNA polymerase mitochondrial-like central palm domain-containing protein</fullName>
    </recommendedName>
</protein>
<feature type="domain" description="Poly(A) RNA polymerase mitochondrial-like central palm" evidence="1">
    <location>
        <begin position="108"/>
        <end position="253"/>
    </location>
</feature>
<dbReference type="PANTHER" id="PTHR12271">
    <property type="entry name" value="POLY A POLYMERASE CID PAP -RELATED"/>
    <property type="match status" value="1"/>
</dbReference>
<dbReference type="Pfam" id="PF22600">
    <property type="entry name" value="MTPAP-like_central"/>
    <property type="match status" value="1"/>
</dbReference>
<evidence type="ECO:0000259" key="1">
    <source>
        <dbReference type="Pfam" id="PF22600"/>
    </source>
</evidence>
<dbReference type="GO" id="GO:0016779">
    <property type="term" value="F:nucleotidyltransferase activity"/>
    <property type="evidence" value="ECO:0007669"/>
    <property type="project" value="TreeGrafter"/>
</dbReference>
<comment type="caution">
    <text evidence="2">The sequence shown here is derived from an EMBL/GenBank/DDBJ whole genome shotgun (WGS) entry which is preliminary data.</text>
</comment>
<dbReference type="CDD" id="cd05402">
    <property type="entry name" value="NT_PAP_TUTase"/>
    <property type="match status" value="1"/>
</dbReference>
<reference evidence="2 3" key="1">
    <citation type="journal article" date="2018" name="Proc. Natl. Acad. Sci. U.S.A.">
        <title>Draft genome sequence of Camellia sinensis var. sinensis provides insights into the evolution of the tea genome and tea quality.</title>
        <authorList>
            <person name="Wei C."/>
            <person name="Yang H."/>
            <person name="Wang S."/>
            <person name="Zhao J."/>
            <person name="Liu C."/>
            <person name="Gao L."/>
            <person name="Xia E."/>
            <person name="Lu Y."/>
            <person name="Tai Y."/>
            <person name="She G."/>
            <person name="Sun J."/>
            <person name="Cao H."/>
            <person name="Tong W."/>
            <person name="Gao Q."/>
            <person name="Li Y."/>
            <person name="Deng W."/>
            <person name="Jiang X."/>
            <person name="Wang W."/>
            <person name="Chen Q."/>
            <person name="Zhang S."/>
            <person name="Li H."/>
            <person name="Wu J."/>
            <person name="Wang P."/>
            <person name="Li P."/>
            <person name="Shi C."/>
            <person name="Zheng F."/>
            <person name="Jian J."/>
            <person name="Huang B."/>
            <person name="Shan D."/>
            <person name="Shi M."/>
            <person name="Fang C."/>
            <person name="Yue Y."/>
            <person name="Li F."/>
            <person name="Li D."/>
            <person name="Wei S."/>
            <person name="Han B."/>
            <person name="Jiang C."/>
            <person name="Yin Y."/>
            <person name="Xia T."/>
            <person name="Zhang Z."/>
            <person name="Bennetzen J.L."/>
            <person name="Zhao S."/>
            <person name="Wan X."/>
        </authorList>
    </citation>
    <scope>NUCLEOTIDE SEQUENCE [LARGE SCALE GENOMIC DNA]</scope>
    <source>
        <strain evidence="3">cv. Shuchazao</strain>
        <tissue evidence="2">Leaf</tissue>
    </source>
</reference>
<dbReference type="STRING" id="542762.A0A4S4F2F1"/>
<dbReference type="PANTHER" id="PTHR12271:SF134">
    <property type="entry name" value="NUCLEOTIDYLTRANSFERASE FAMILY PROTEIN"/>
    <property type="match status" value="1"/>
</dbReference>
<dbReference type="AlphaFoldDB" id="A0A4S4F2F1"/>
<dbReference type="GO" id="GO:0031123">
    <property type="term" value="P:RNA 3'-end processing"/>
    <property type="evidence" value="ECO:0007669"/>
    <property type="project" value="TreeGrafter"/>
</dbReference>
<dbReference type="InterPro" id="IPR054708">
    <property type="entry name" value="MTPAP-like_central"/>
</dbReference>